<proteinExistence type="predicted"/>
<reference evidence="1" key="1">
    <citation type="submission" date="2018-05" db="EMBL/GenBank/DDBJ databases">
        <authorList>
            <person name="Lanie J.A."/>
            <person name="Ng W.-L."/>
            <person name="Kazmierczak K.M."/>
            <person name="Andrzejewski T.M."/>
            <person name="Davidsen T.M."/>
            <person name="Wayne K.J."/>
            <person name="Tettelin H."/>
            <person name="Glass J.I."/>
            <person name="Rusch D."/>
            <person name="Podicherti R."/>
            <person name="Tsui H.-C.T."/>
            <person name="Winkler M.E."/>
        </authorList>
    </citation>
    <scope>NUCLEOTIDE SEQUENCE</scope>
</reference>
<dbReference type="AlphaFoldDB" id="A0A382YXA4"/>
<name>A0A382YXA4_9ZZZZ</name>
<evidence type="ECO:0000313" key="1">
    <source>
        <dbReference type="EMBL" id="SVD87916.1"/>
    </source>
</evidence>
<protein>
    <submittedName>
        <fullName evidence="1">Uncharacterized protein</fullName>
    </submittedName>
</protein>
<feature type="non-terminal residue" evidence="1">
    <location>
        <position position="29"/>
    </location>
</feature>
<organism evidence="1">
    <name type="scientific">marine metagenome</name>
    <dbReference type="NCBI Taxonomy" id="408172"/>
    <lineage>
        <taxon>unclassified sequences</taxon>
        <taxon>metagenomes</taxon>
        <taxon>ecological metagenomes</taxon>
    </lineage>
</organism>
<sequence length="29" mass="3404">MLEKNELSQILAFVAKRWTDLSRDPENKA</sequence>
<accession>A0A382YXA4</accession>
<dbReference type="EMBL" id="UINC01179299">
    <property type="protein sequence ID" value="SVD87916.1"/>
    <property type="molecule type" value="Genomic_DNA"/>
</dbReference>
<gene>
    <name evidence="1" type="ORF">METZ01_LOCUS440770</name>
</gene>